<dbReference type="PANTHER" id="PTHR43174">
    <property type="entry name" value="UDP-N-ACETYLGLUCOSAMINE 2-EPIMERASE"/>
    <property type="match status" value="1"/>
</dbReference>
<evidence type="ECO:0000313" key="4">
    <source>
        <dbReference type="Proteomes" id="UP000305539"/>
    </source>
</evidence>
<dbReference type="Gene3D" id="3.40.50.2000">
    <property type="entry name" value="Glycogen Phosphorylase B"/>
    <property type="match status" value="3"/>
</dbReference>
<keyword evidence="1" id="KW-0413">Isomerase</keyword>
<sequence>MHRMNHAIERLDSARVASAVEAANERGRPLYLIVLATKPCYIKLASLVHACVAHGVPFLLIDSGQHYDADLTGARRELGYEHLVAAAFGIRGSLIERAAQLAHGVAELSACLQASGLRMSAIPVISGDTSTAALFPQYWYFAHGIRSVHVEAGLRSLAPPGPEHWRALDDNIRAQRACQWLPVPDEPFPEGVDTRLASVVSGLLLAPVARNAEQLVREGYPAGCIERVGSLSSDAVKLAQAAPAGVSIFERHPQLADGRWLRVDLHRRENMTPQRVAAVLEGIARLSRDGFQVVLIKTNALMGALRQHGLTGLLADVQKRGVVVHELWPSYADVIAFLASPHCRAIYTDSGGLQEEAAVLGVPCMTCRFSTDRPETVLDVQANLLVPPLSATFVHRHVAALLSGDADAAWPGLADGARLYGHEVGAEIARRLAGYEPPDPLAGAQARYAKEAG</sequence>
<dbReference type="RefSeq" id="WP_136896492.1">
    <property type="nucleotide sequence ID" value="NZ_SWJE01000009.1"/>
</dbReference>
<dbReference type="OrthoDB" id="9803238at2"/>
<organism evidence="3 4">
    <name type="scientific">Trinickia terrae</name>
    <dbReference type="NCBI Taxonomy" id="2571161"/>
    <lineage>
        <taxon>Bacteria</taxon>
        <taxon>Pseudomonadati</taxon>
        <taxon>Pseudomonadota</taxon>
        <taxon>Betaproteobacteria</taxon>
        <taxon>Burkholderiales</taxon>
        <taxon>Burkholderiaceae</taxon>
        <taxon>Trinickia</taxon>
    </lineage>
</organism>
<dbReference type="Pfam" id="PF02350">
    <property type="entry name" value="Epimerase_2"/>
    <property type="match status" value="1"/>
</dbReference>
<dbReference type="SUPFAM" id="SSF53756">
    <property type="entry name" value="UDP-Glycosyltransferase/glycogen phosphorylase"/>
    <property type="match status" value="1"/>
</dbReference>
<dbReference type="EMBL" id="SWJE01000009">
    <property type="protein sequence ID" value="TKC87283.1"/>
    <property type="molecule type" value="Genomic_DNA"/>
</dbReference>
<dbReference type="InterPro" id="IPR029767">
    <property type="entry name" value="WecB-like"/>
</dbReference>
<dbReference type="GO" id="GO:0016853">
    <property type="term" value="F:isomerase activity"/>
    <property type="evidence" value="ECO:0007669"/>
    <property type="project" value="UniProtKB-KW"/>
</dbReference>
<comment type="caution">
    <text evidence="3">The sequence shown here is derived from an EMBL/GenBank/DDBJ whole genome shotgun (WGS) entry which is preliminary data.</text>
</comment>
<dbReference type="AlphaFoldDB" id="A0A4U1I268"/>
<proteinExistence type="inferred from homology"/>
<reference evidence="3 4" key="1">
    <citation type="submission" date="2019-04" db="EMBL/GenBank/DDBJ databases">
        <title>Trinickia sp. 7GSK02, isolated from subtropical forest soil.</title>
        <authorList>
            <person name="Gao Z.-H."/>
            <person name="Qiu L.-H."/>
        </authorList>
    </citation>
    <scope>NUCLEOTIDE SEQUENCE [LARGE SCALE GENOMIC DNA]</scope>
    <source>
        <strain evidence="3 4">7GSK02</strain>
    </source>
</reference>
<name>A0A4U1I268_9BURK</name>
<evidence type="ECO:0000259" key="2">
    <source>
        <dbReference type="Pfam" id="PF02350"/>
    </source>
</evidence>
<dbReference type="PANTHER" id="PTHR43174:SF1">
    <property type="entry name" value="UDP-N-ACETYLGLUCOSAMINE 2-EPIMERASE"/>
    <property type="match status" value="1"/>
</dbReference>
<dbReference type="InterPro" id="IPR003331">
    <property type="entry name" value="UDP_GlcNAc_Epimerase_2_dom"/>
</dbReference>
<evidence type="ECO:0000256" key="1">
    <source>
        <dbReference type="RuleBase" id="RU003513"/>
    </source>
</evidence>
<accession>A0A4U1I268</accession>
<gene>
    <name evidence="3" type="ORF">FAZ69_18290</name>
</gene>
<protein>
    <recommendedName>
        <fullName evidence="2">UDP-N-acetylglucosamine 2-epimerase domain-containing protein</fullName>
    </recommendedName>
</protein>
<dbReference type="Proteomes" id="UP000305539">
    <property type="component" value="Unassembled WGS sequence"/>
</dbReference>
<keyword evidence="4" id="KW-1185">Reference proteome</keyword>
<feature type="domain" description="UDP-N-acetylglucosamine 2-epimerase" evidence="2">
    <location>
        <begin position="186"/>
        <end position="410"/>
    </location>
</feature>
<comment type="similarity">
    <text evidence="1">Belongs to the UDP-N-acetylglucosamine 2-epimerase family.</text>
</comment>
<evidence type="ECO:0000313" key="3">
    <source>
        <dbReference type="EMBL" id="TKC87283.1"/>
    </source>
</evidence>